<name>A0A941ASV1_9BACI</name>
<keyword evidence="2" id="KW-0969">Cilium</keyword>
<proteinExistence type="predicted"/>
<keyword evidence="3" id="KW-1185">Reference proteome</keyword>
<keyword evidence="2" id="KW-0282">Flagellum</keyword>
<sequence>MRVTQAMLSNSTLSHISNGYSKLATTQDQLATGKKITRASQDPVVAMKGMRYRTQVLEVDQFKRNLGEVYNWLETADEALDQGTQVLQRIRELATQASNDTYNETERANISKEVKQLREHLQSLANTKNSNKYIFNGTNTTTAPVIDMEKMNYSITDLTNGSIANPDSVDLVYNGKTFRHSETTAEGVQIFEDISNADNQLTVSADGQQAVFSKPNMEDPTAPRVEETLRTNDVVVANRDSISINTQNVEIELMKGVTVPVNVNPANVFSNALFGDIIRLEKALEDGNVKGPELTGYIDNMFGHINQFVSERAELGARVNRIEMMENRLMGQEVTAKRIMSDNEDADMEQVIIDLTTQESVHRAALASGARIIQPTLMDFLR</sequence>
<evidence type="ECO:0000313" key="2">
    <source>
        <dbReference type="EMBL" id="MBP3950039.1"/>
    </source>
</evidence>
<comment type="caution">
    <text evidence="2">The sequence shown here is derived from an EMBL/GenBank/DDBJ whole genome shotgun (WGS) entry which is preliminary data.</text>
</comment>
<evidence type="ECO:0000259" key="1">
    <source>
        <dbReference type="Pfam" id="PF00669"/>
    </source>
</evidence>
<gene>
    <name evidence="2" type="primary">flgL</name>
    <name evidence="2" type="ORF">J7W16_02765</name>
</gene>
<dbReference type="EMBL" id="JAGKSQ010000001">
    <property type="protein sequence ID" value="MBP3950039.1"/>
    <property type="molecule type" value="Genomic_DNA"/>
</dbReference>
<dbReference type="PANTHER" id="PTHR42792:SF1">
    <property type="entry name" value="FLAGELLAR HOOK-ASSOCIATED PROTEIN 3"/>
    <property type="match status" value="1"/>
</dbReference>
<dbReference type="NCBIfam" id="TIGR02550">
    <property type="entry name" value="flagell_flgL"/>
    <property type="match status" value="1"/>
</dbReference>
<dbReference type="AlphaFoldDB" id="A0A941ASV1"/>
<protein>
    <submittedName>
        <fullName evidence="2">Flagellar hook-associated protein FlgL</fullName>
    </submittedName>
</protein>
<dbReference type="InterPro" id="IPR001029">
    <property type="entry name" value="Flagellin_N"/>
</dbReference>
<dbReference type="GO" id="GO:0009424">
    <property type="term" value="C:bacterial-type flagellum hook"/>
    <property type="evidence" value="ECO:0007669"/>
    <property type="project" value="InterPro"/>
</dbReference>
<evidence type="ECO:0000313" key="3">
    <source>
        <dbReference type="Proteomes" id="UP000678228"/>
    </source>
</evidence>
<dbReference type="SUPFAM" id="SSF64518">
    <property type="entry name" value="Phase 1 flagellin"/>
    <property type="match status" value="1"/>
</dbReference>
<dbReference type="Proteomes" id="UP000678228">
    <property type="component" value="Unassembled WGS sequence"/>
</dbReference>
<keyword evidence="2" id="KW-0966">Cell projection</keyword>
<dbReference type="InterPro" id="IPR001492">
    <property type="entry name" value="Flagellin"/>
</dbReference>
<dbReference type="GO" id="GO:0071973">
    <property type="term" value="P:bacterial-type flagellum-dependent cell motility"/>
    <property type="evidence" value="ECO:0007669"/>
    <property type="project" value="InterPro"/>
</dbReference>
<dbReference type="GO" id="GO:0005198">
    <property type="term" value="F:structural molecule activity"/>
    <property type="evidence" value="ECO:0007669"/>
    <property type="project" value="InterPro"/>
</dbReference>
<dbReference type="InterPro" id="IPR013384">
    <property type="entry name" value="Flagell_FlgL"/>
</dbReference>
<dbReference type="PANTHER" id="PTHR42792">
    <property type="entry name" value="FLAGELLIN"/>
    <property type="match status" value="1"/>
</dbReference>
<reference evidence="2" key="1">
    <citation type="submission" date="2021-03" db="EMBL/GenBank/DDBJ databases">
        <title>Bacillus suaedae sp. nov., isolated from Suaeda aralocaspica.</title>
        <authorList>
            <person name="Lei R.F.R."/>
        </authorList>
    </citation>
    <scope>NUCLEOTIDE SEQUENCE</scope>
    <source>
        <strain evidence="2">YZJH907-2</strain>
    </source>
</reference>
<feature type="domain" description="Flagellin N-terminal" evidence="1">
    <location>
        <begin position="5"/>
        <end position="140"/>
    </location>
</feature>
<organism evidence="2 3">
    <name type="scientific">Halalkalibacter suaedae</name>
    <dbReference type="NCBI Taxonomy" id="2822140"/>
    <lineage>
        <taxon>Bacteria</taxon>
        <taxon>Bacillati</taxon>
        <taxon>Bacillota</taxon>
        <taxon>Bacilli</taxon>
        <taxon>Bacillales</taxon>
        <taxon>Bacillaceae</taxon>
        <taxon>Halalkalibacter</taxon>
    </lineage>
</organism>
<dbReference type="PRINTS" id="PR00207">
    <property type="entry name" value="FLAGELLIN"/>
</dbReference>
<accession>A0A941ASV1</accession>
<dbReference type="RefSeq" id="WP_210595645.1">
    <property type="nucleotide sequence ID" value="NZ_JAGKSQ010000001.1"/>
</dbReference>
<dbReference type="Pfam" id="PF00669">
    <property type="entry name" value="Flagellin_N"/>
    <property type="match status" value="1"/>
</dbReference>
<dbReference type="Gene3D" id="1.20.1330.10">
    <property type="entry name" value="f41 fragment of flagellin, N-terminal domain"/>
    <property type="match status" value="2"/>
</dbReference>